<keyword evidence="3" id="KW-1185">Reference proteome</keyword>
<dbReference type="EMBL" id="VLLE01000004">
    <property type="protein sequence ID" value="TWI81506.1"/>
    <property type="molecule type" value="Genomic_DNA"/>
</dbReference>
<dbReference type="Proteomes" id="UP000316167">
    <property type="component" value="Unassembled WGS sequence"/>
</dbReference>
<keyword evidence="1" id="KW-0812">Transmembrane</keyword>
<dbReference type="AlphaFoldDB" id="A0A562SL92"/>
<feature type="transmembrane region" description="Helical" evidence="1">
    <location>
        <begin position="7"/>
        <end position="26"/>
    </location>
</feature>
<reference evidence="2 3" key="1">
    <citation type="journal article" date="2015" name="Stand. Genomic Sci.">
        <title>Genomic Encyclopedia of Bacterial and Archaeal Type Strains, Phase III: the genomes of soil and plant-associated and newly described type strains.</title>
        <authorList>
            <person name="Whitman W.B."/>
            <person name="Woyke T."/>
            <person name="Klenk H.P."/>
            <person name="Zhou Y."/>
            <person name="Lilburn T.G."/>
            <person name="Beck B.J."/>
            <person name="De Vos P."/>
            <person name="Vandamme P."/>
            <person name="Eisen J.A."/>
            <person name="Garrity G."/>
            <person name="Hugenholtz P."/>
            <person name="Kyrpides N.C."/>
        </authorList>
    </citation>
    <scope>NUCLEOTIDE SEQUENCE [LARGE SCALE GENOMIC DNA]</scope>
    <source>
        <strain evidence="2 3">CGMCC 1.7271</strain>
    </source>
</reference>
<dbReference type="RefSeq" id="WP_144886702.1">
    <property type="nucleotide sequence ID" value="NZ_VLLE01000004.1"/>
</dbReference>
<feature type="transmembrane region" description="Helical" evidence="1">
    <location>
        <begin position="120"/>
        <end position="136"/>
    </location>
</feature>
<keyword evidence="1" id="KW-1133">Transmembrane helix</keyword>
<feature type="transmembrane region" description="Helical" evidence="1">
    <location>
        <begin position="88"/>
        <end position="108"/>
    </location>
</feature>
<protein>
    <submittedName>
        <fullName evidence="2">Uncharacterized protein</fullName>
    </submittedName>
</protein>
<evidence type="ECO:0000313" key="2">
    <source>
        <dbReference type="EMBL" id="TWI81506.1"/>
    </source>
</evidence>
<name>A0A562SL92_9BACT</name>
<proteinExistence type="predicted"/>
<comment type="caution">
    <text evidence="2">The sequence shown here is derived from an EMBL/GenBank/DDBJ whole genome shotgun (WGS) entry which is preliminary data.</text>
</comment>
<feature type="transmembrane region" description="Helical" evidence="1">
    <location>
        <begin position="32"/>
        <end position="49"/>
    </location>
</feature>
<accession>A0A562SL92</accession>
<organism evidence="2 3">
    <name type="scientific">Lacibacter cauensis</name>
    <dbReference type="NCBI Taxonomy" id="510947"/>
    <lineage>
        <taxon>Bacteria</taxon>
        <taxon>Pseudomonadati</taxon>
        <taxon>Bacteroidota</taxon>
        <taxon>Chitinophagia</taxon>
        <taxon>Chitinophagales</taxon>
        <taxon>Chitinophagaceae</taxon>
        <taxon>Lacibacter</taxon>
    </lineage>
</organism>
<evidence type="ECO:0000256" key="1">
    <source>
        <dbReference type="SAM" id="Phobius"/>
    </source>
</evidence>
<gene>
    <name evidence="2" type="ORF">IQ13_2524</name>
</gene>
<keyword evidence="1" id="KW-0472">Membrane</keyword>
<feature type="transmembrane region" description="Helical" evidence="1">
    <location>
        <begin position="156"/>
        <end position="175"/>
    </location>
</feature>
<sequence>MHQFNQLFYKPVLFLLLATVAIAAIWKVEIKWIALPAFVTAGLVIIYQLHKISLLFDIKYKIALEKEREKNMLNEEIKVPWSKKKESLLYYGMQIVFFICGYSITFSGKLIENYLNWKDFILEALLVGGFIGYLCYRLFRHYIHPVFYEREKEDHVKLAAFVIPILISFHAMVWINKLKPSAVIANSELIVTDKGENYRYGNKYIFLNIDYKQVRFEIPKKDFMKIREKDTVTIVIRKGALGFNYVDSFLVKPSYTKN</sequence>
<evidence type="ECO:0000313" key="3">
    <source>
        <dbReference type="Proteomes" id="UP000316167"/>
    </source>
</evidence>